<dbReference type="InterPro" id="IPR036444">
    <property type="entry name" value="PLipase_A2_dom_sf"/>
</dbReference>
<dbReference type="GO" id="GO:0004623">
    <property type="term" value="F:phospholipase A2 activity"/>
    <property type="evidence" value="ECO:0007669"/>
    <property type="project" value="InterPro"/>
</dbReference>
<accession>A0A318RHX7</accession>
<evidence type="ECO:0000313" key="2">
    <source>
        <dbReference type="EMBL" id="PYE15576.1"/>
    </source>
</evidence>
<evidence type="ECO:0000313" key="3">
    <source>
        <dbReference type="Proteomes" id="UP000247591"/>
    </source>
</evidence>
<reference evidence="2 3" key="1">
    <citation type="submission" date="2018-06" db="EMBL/GenBank/DDBJ databases">
        <title>Genomic Encyclopedia of Type Strains, Phase IV (KMG-IV): sequencing the most valuable type-strain genomes for metagenomic binning, comparative biology and taxonomic classification.</title>
        <authorList>
            <person name="Goeker M."/>
        </authorList>
    </citation>
    <scope>NUCLEOTIDE SEQUENCE [LARGE SCALE GENOMIC DNA]</scope>
    <source>
        <strain evidence="2 3">DSM 45521</strain>
    </source>
</reference>
<keyword evidence="1" id="KW-0732">Signal</keyword>
<evidence type="ECO:0008006" key="4">
    <source>
        <dbReference type="Google" id="ProtNLM"/>
    </source>
</evidence>
<protein>
    <recommendedName>
        <fullName evidence="4">Phospholipase A2-like protein</fullName>
    </recommendedName>
</protein>
<dbReference type="GO" id="GO:0006644">
    <property type="term" value="P:phospholipid metabolic process"/>
    <property type="evidence" value="ECO:0007669"/>
    <property type="project" value="InterPro"/>
</dbReference>
<dbReference type="Gene3D" id="1.20.90.10">
    <property type="entry name" value="Phospholipase A2 domain"/>
    <property type="match status" value="1"/>
</dbReference>
<name>A0A318RHX7_WILLI</name>
<comment type="caution">
    <text evidence="2">The sequence shown here is derived from an EMBL/GenBank/DDBJ whole genome shotgun (WGS) entry which is preliminary data.</text>
</comment>
<organism evidence="2 3">
    <name type="scientific">Williamsia limnetica</name>
    <dbReference type="NCBI Taxonomy" id="882452"/>
    <lineage>
        <taxon>Bacteria</taxon>
        <taxon>Bacillati</taxon>
        <taxon>Actinomycetota</taxon>
        <taxon>Actinomycetes</taxon>
        <taxon>Mycobacteriales</taxon>
        <taxon>Nocardiaceae</taxon>
        <taxon>Williamsia</taxon>
    </lineage>
</organism>
<dbReference type="Proteomes" id="UP000247591">
    <property type="component" value="Unassembled WGS sequence"/>
</dbReference>
<dbReference type="EMBL" id="QJSP01000010">
    <property type="protein sequence ID" value="PYE15576.1"/>
    <property type="molecule type" value="Genomic_DNA"/>
</dbReference>
<dbReference type="GO" id="GO:0050482">
    <property type="term" value="P:arachidonate secretion"/>
    <property type="evidence" value="ECO:0007669"/>
    <property type="project" value="InterPro"/>
</dbReference>
<feature type="signal peptide" evidence="1">
    <location>
        <begin position="1"/>
        <end position="21"/>
    </location>
</feature>
<keyword evidence="3" id="KW-1185">Reference proteome</keyword>
<dbReference type="SUPFAM" id="SSF48619">
    <property type="entry name" value="Phospholipase A2, PLA2"/>
    <property type="match status" value="1"/>
</dbReference>
<evidence type="ECO:0000256" key="1">
    <source>
        <dbReference type="SAM" id="SignalP"/>
    </source>
</evidence>
<sequence length="194" mass="20349">MLLSSLAATFVVALGMWPASAAATATGSYADTADLYTPAGAAVAALVGPDPARAVAVLPADFEAEMGYRPELIDGTPTDPAGDCSSPIPLPDRFEHPCKVHDFGYDLLRLAARHGTPLGGWARVALDRMLAQEMHRTCSNPICDWAADLAHTGVAFNTWRQRERAPGATESTTAIVASTFVRGGEEIAASVGLR</sequence>
<dbReference type="AlphaFoldDB" id="A0A318RHX7"/>
<proteinExistence type="predicted"/>
<feature type="chain" id="PRO_5016383144" description="Phospholipase A2-like protein" evidence="1">
    <location>
        <begin position="22"/>
        <end position="194"/>
    </location>
</feature>
<gene>
    <name evidence="2" type="ORF">DFR67_110242</name>
</gene>